<dbReference type="PANTHER" id="PTHR45631">
    <property type="entry name" value="OS07G0107800 PROTEIN-RELATED"/>
    <property type="match status" value="1"/>
</dbReference>
<dbReference type="InterPro" id="IPR001611">
    <property type="entry name" value="Leu-rich_rpt"/>
</dbReference>
<evidence type="ECO:0000256" key="8">
    <source>
        <dbReference type="PROSITE-ProRule" id="PRU10141"/>
    </source>
</evidence>
<organism evidence="11 12">
    <name type="scientific">Salix dunnii</name>
    <dbReference type="NCBI Taxonomy" id="1413687"/>
    <lineage>
        <taxon>Eukaryota</taxon>
        <taxon>Viridiplantae</taxon>
        <taxon>Streptophyta</taxon>
        <taxon>Embryophyta</taxon>
        <taxon>Tracheophyta</taxon>
        <taxon>Spermatophyta</taxon>
        <taxon>Magnoliopsida</taxon>
        <taxon>eudicotyledons</taxon>
        <taxon>Gunneridae</taxon>
        <taxon>Pentapetalae</taxon>
        <taxon>rosids</taxon>
        <taxon>fabids</taxon>
        <taxon>Malpighiales</taxon>
        <taxon>Salicaceae</taxon>
        <taxon>Saliceae</taxon>
        <taxon>Salix</taxon>
    </lineage>
</organism>
<evidence type="ECO:0000259" key="10">
    <source>
        <dbReference type="PROSITE" id="PS50011"/>
    </source>
</evidence>
<protein>
    <recommendedName>
        <fullName evidence="10">Protein kinase domain-containing protein</fullName>
    </recommendedName>
</protein>
<dbReference type="PANTHER" id="PTHR45631:SF210">
    <property type="entry name" value="LRR RECEPTOR-LIKE KINASE PLANT"/>
    <property type="match status" value="1"/>
</dbReference>
<reference evidence="11 12" key="1">
    <citation type="submission" date="2020-10" db="EMBL/GenBank/DDBJ databases">
        <title>Plant Genome Project.</title>
        <authorList>
            <person name="Zhang R.-G."/>
        </authorList>
    </citation>
    <scope>NUCLEOTIDE SEQUENCE [LARGE SCALE GENOMIC DNA]</scope>
    <source>
        <strain evidence="11">FAFU-HL-1</strain>
        <tissue evidence="11">Leaf</tissue>
    </source>
</reference>
<dbReference type="GO" id="GO:0005524">
    <property type="term" value="F:ATP binding"/>
    <property type="evidence" value="ECO:0007669"/>
    <property type="project" value="UniProtKB-UniRule"/>
</dbReference>
<evidence type="ECO:0000256" key="4">
    <source>
        <dbReference type="ARBA" id="ARBA00022729"/>
    </source>
</evidence>
<accession>A0A835KFL6</accession>
<dbReference type="OrthoDB" id="2017114at2759"/>
<dbReference type="InterPro" id="IPR032675">
    <property type="entry name" value="LRR_dom_sf"/>
</dbReference>
<evidence type="ECO:0000256" key="2">
    <source>
        <dbReference type="ARBA" id="ARBA00022614"/>
    </source>
</evidence>
<comment type="caution">
    <text evidence="11">The sequence shown here is derived from an EMBL/GenBank/DDBJ whole genome shotgun (WGS) entry which is preliminary data.</text>
</comment>
<dbReference type="Gene3D" id="3.80.10.10">
    <property type="entry name" value="Ribonuclease Inhibitor"/>
    <property type="match status" value="1"/>
</dbReference>
<feature type="binding site" evidence="8">
    <location>
        <position position="540"/>
    </location>
    <ligand>
        <name>ATP</name>
        <dbReference type="ChEBI" id="CHEBI:30616"/>
    </ligand>
</feature>
<keyword evidence="8" id="KW-0547">Nucleotide-binding</keyword>
<keyword evidence="2" id="KW-0433">Leucine-rich repeat</keyword>
<evidence type="ECO:0000256" key="6">
    <source>
        <dbReference type="ARBA" id="ARBA00022989"/>
    </source>
</evidence>
<keyword evidence="3" id="KW-0812">Transmembrane</keyword>
<keyword evidence="4 9" id="KW-0732">Signal</keyword>
<comment type="subcellular location">
    <subcellularLocation>
        <location evidence="1">Membrane</location>
        <topology evidence="1">Single-pass membrane protein</topology>
    </subcellularLocation>
</comment>
<dbReference type="Pfam" id="PF12819">
    <property type="entry name" value="Malectin_like"/>
    <property type="match status" value="1"/>
</dbReference>
<dbReference type="Pfam" id="PF13855">
    <property type="entry name" value="LRR_8"/>
    <property type="match status" value="1"/>
</dbReference>
<evidence type="ECO:0000313" key="12">
    <source>
        <dbReference type="Proteomes" id="UP000657918"/>
    </source>
</evidence>
<dbReference type="SUPFAM" id="SSF52058">
    <property type="entry name" value="L domain-like"/>
    <property type="match status" value="1"/>
</dbReference>
<dbReference type="InterPro" id="IPR017441">
    <property type="entry name" value="Protein_kinase_ATP_BS"/>
</dbReference>
<feature type="signal peptide" evidence="9">
    <location>
        <begin position="1"/>
        <end position="25"/>
    </location>
</feature>
<dbReference type="EMBL" id="JADGMS010000003">
    <property type="protein sequence ID" value="KAF9685081.1"/>
    <property type="molecule type" value="Genomic_DNA"/>
</dbReference>
<evidence type="ECO:0000256" key="1">
    <source>
        <dbReference type="ARBA" id="ARBA00004167"/>
    </source>
</evidence>
<keyword evidence="7" id="KW-0472">Membrane</keyword>
<dbReference type="PROSITE" id="PS50011">
    <property type="entry name" value="PROTEIN_KINASE_DOM"/>
    <property type="match status" value="1"/>
</dbReference>
<dbReference type="SUPFAM" id="SSF56112">
    <property type="entry name" value="Protein kinase-like (PK-like)"/>
    <property type="match status" value="1"/>
</dbReference>
<dbReference type="AlphaFoldDB" id="A0A835KFL6"/>
<proteinExistence type="predicted"/>
<gene>
    <name evidence="11" type="ORF">SADUNF_Sadunf03G0017200</name>
</gene>
<dbReference type="InterPro" id="IPR011009">
    <property type="entry name" value="Kinase-like_dom_sf"/>
</dbReference>
<sequence>MEVLELFLFAVLATAFCLSPSLVHAQDQSGFISIDCGIKEGSSYTDKITGLHYVSDENYTDAGVNKNISSKINTTGIDNQYLNLRSFPDGNKICYTLKPVRSKNKYLIRAGFLYGNYDELDDVPKFDLYLGVNWWATVTLTDSSTLFSTEIIHLLSSDYIDICLVNTGFGTPFISVLELRLLDDKTHSNVSQLVGSRVGCGLANSDSIRFSVDVYDRIWSPFLPLHCEVKHTSYAIKSPDDNKYGVPNVIMQGAAVPINQSDSIVFYFSRDDPTSQFFLYMHFAEIENLPENQTREFNIYVNNTLWRGPIVPTYLQRTTVSSISALEGTQFEVSINKTVNSTLPPLLNAIELYQVQELLQAETYEDDVHAVMNIKSYYKVKRYWQGDPCGPKTARWQGLNCSYNDYDPPRITSLDLSSSGLTGEISPDILNLKMIQYLDLSNNSLRGSIPNFLSRLPYLRVLNLSENELSVAVFWFFKRRKQVANAGEVNEHTRTPKLNERHFSYSEVLTITANFGRILGEGQFARVYHGYVDRTQVAVKIFSSSVAQAYKQFSDDAKLLTRVRHRNLVTYFGYCDEDSKKALIFEHMINGNLEHFLLGLEYLHDGCRPPIIHGNLKPTNILLNENFQAKLADFGLSKIFTIEGSTKEYLDPEYYVTNKLTERSDVYSFGVVLLAIIASRPVIDGDREQAHIIQWASTLLGRGEIKGIVDSRLQGDYLLDSVWKAVELAMACASRASIKRPVITQVVMALNHCLAMEISRINRSEGTIEMVSVNLGTGVVPQAR</sequence>
<dbReference type="InterPro" id="IPR000719">
    <property type="entry name" value="Prot_kinase_dom"/>
</dbReference>
<feature type="chain" id="PRO_5032687290" description="Protein kinase domain-containing protein" evidence="9">
    <location>
        <begin position="26"/>
        <end position="784"/>
    </location>
</feature>
<dbReference type="InterPro" id="IPR024788">
    <property type="entry name" value="Malectin-like_Carb-bd_dom"/>
</dbReference>
<dbReference type="GO" id="GO:0016020">
    <property type="term" value="C:membrane"/>
    <property type="evidence" value="ECO:0007669"/>
    <property type="project" value="UniProtKB-SubCell"/>
</dbReference>
<keyword evidence="6" id="KW-1133">Transmembrane helix</keyword>
<evidence type="ECO:0000256" key="3">
    <source>
        <dbReference type="ARBA" id="ARBA00022692"/>
    </source>
</evidence>
<dbReference type="Gene3D" id="1.10.510.10">
    <property type="entry name" value="Transferase(Phosphotransferase) domain 1"/>
    <property type="match status" value="1"/>
</dbReference>
<feature type="domain" description="Protein kinase" evidence="10">
    <location>
        <begin position="513"/>
        <end position="755"/>
    </location>
</feature>
<dbReference type="Pfam" id="PF00069">
    <property type="entry name" value="Pkinase"/>
    <property type="match status" value="1"/>
</dbReference>
<dbReference type="PRINTS" id="PR00019">
    <property type="entry name" value="LEURICHRPT"/>
</dbReference>
<dbReference type="GO" id="GO:0004672">
    <property type="term" value="F:protein kinase activity"/>
    <property type="evidence" value="ECO:0007669"/>
    <property type="project" value="InterPro"/>
</dbReference>
<dbReference type="FunFam" id="3.80.10.10:FF:000129">
    <property type="entry name" value="Leucine-rich repeat receptor-like kinase"/>
    <property type="match status" value="1"/>
</dbReference>
<dbReference type="PROSITE" id="PS00107">
    <property type="entry name" value="PROTEIN_KINASE_ATP"/>
    <property type="match status" value="1"/>
</dbReference>
<keyword evidence="5" id="KW-0677">Repeat</keyword>
<evidence type="ECO:0000313" key="11">
    <source>
        <dbReference type="EMBL" id="KAF9685081.1"/>
    </source>
</evidence>
<keyword evidence="8" id="KW-0067">ATP-binding</keyword>
<evidence type="ECO:0000256" key="7">
    <source>
        <dbReference type="ARBA" id="ARBA00023136"/>
    </source>
</evidence>
<keyword evidence="12" id="KW-1185">Reference proteome</keyword>
<evidence type="ECO:0000256" key="9">
    <source>
        <dbReference type="SAM" id="SignalP"/>
    </source>
</evidence>
<dbReference type="Gene3D" id="3.30.200.20">
    <property type="entry name" value="Phosphorylase Kinase, domain 1"/>
    <property type="match status" value="1"/>
</dbReference>
<evidence type="ECO:0000256" key="5">
    <source>
        <dbReference type="ARBA" id="ARBA00022737"/>
    </source>
</evidence>
<dbReference type="Proteomes" id="UP000657918">
    <property type="component" value="Unassembled WGS sequence"/>
</dbReference>
<name>A0A835KFL6_9ROSI</name>